<keyword evidence="1" id="KW-0812">Transmembrane</keyword>
<dbReference type="HOGENOM" id="CLU_098258_1_0_11"/>
<dbReference type="Proteomes" id="UP000000849">
    <property type="component" value="Chromosome"/>
</dbReference>
<evidence type="ECO:0000256" key="1">
    <source>
        <dbReference type="SAM" id="Phobius"/>
    </source>
</evidence>
<dbReference type="AlphaFoldDB" id="D5UF86"/>
<proteinExistence type="predicted"/>
<dbReference type="EMBL" id="CP001964">
    <property type="protein sequence ID" value="ADG74883.1"/>
    <property type="molecule type" value="Genomic_DNA"/>
</dbReference>
<evidence type="ECO:0000313" key="3">
    <source>
        <dbReference type="Proteomes" id="UP000000849"/>
    </source>
</evidence>
<dbReference type="eggNOG" id="ENOG5033A4V">
    <property type="taxonomic scope" value="Bacteria"/>
</dbReference>
<accession>D5UF86</accession>
<feature type="transmembrane region" description="Helical" evidence="1">
    <location>
        <begin position="24"/>
        <end position="43"/>
    </location>
</feature>
<keyword evidence="1" id="KW-0472">Membrane</keyword>
<feature type="transmembrane region" description="Helical" evidence="1">
    <location>
        <begin position="50"/>
        <end position="73"/>
    </location>
</feature>
<feature type="transmembrane region" description="Helical" evidence="1">
    <location>
        <begin position="85"/>
        <end position="106"/>
    </location>
</feature>
<name>D5UF86_CELFN</name>
<sequence length="153" mass="15498">MGPGDVGTDHLTGERSVPAVVRRAVAPAAVAAAAVTAVTVLAVRSPYTPFSYGFCPSLLVLGVACPGCGGLRATHDLATGDLGGAWGANPLWVLAVPLLAAAWAVWAVRRTTGRPLPVVPRAVPWAVLAVVVAFGVLRNVPALVPYLGPAPLP</sequence>
<keyword evidence="1" id="KW-1133">Transmembrane helix</keyword>
<evidence type="ECO:0000313" key="2">
    <source>
        <dbReference type="EMBL" id="ADG74883.1"/>
    </source>
</evidence>
<dbReference type="InterPro" id="IPR021215">
    <property type="entry name" value="DUF2752"/>
</dbReference>
<dbReference type="KEGG" id="cfl:Cfla_1988"/>
<protein>
    <recommendedName>
        <fullName evidence="4">DUF2752 domain-containing protein</fullName>
    </recommendedName>
</protein>
<organism evidence="2 3">
    <name type="scientific">Cellulomonas flavigena (strain ATCC 482 / DSM 20109 / BCRC 11376 / JCM 18109 / NBRC 3775 / NCIMB 8073 / NRS 134)</name>
    <dbReference type="NCBI Taxonomy" id="446466"/>
    <lineage>
        <taxon>Bacteria</taxon>
        <taxon>Bacillati</taxon>
        <taxon>Actinomycetota</taxon>
        <taxon>Actinomycetes</taxon>
        <taxon>Micrococcales</taxon>
        <taxon>Cellulomonadaceae</taxon>
        <taxon>Cellulomonas</taxon>
    </lineage>
</organism>
<reference evidence="2 3" key="1">
    <citation type="journal article" date="2010" name="Stand. Genomic Sci.">
        <title>Complete genome sequence of Cellulomonas flavigena type strain (134).</title>
        <authorList>
            <person name="Abt B."/>
            <person name="Foster B."/>
            <person name="Lapidus A."/>
            <person name="Clum A."/>
            <person name="Sun H."/>
            <person name="Pukall R."/>
            <person name="Lucas S."/>
            <person name="Glavina Del Rio T."/>
            <person name="Nolan M."/>
            <person name="Tice H."/>
            <person name="Cheng J.F."/>
            <person name="Pitluck S."/>
            <person name="Liolios K."/>
            <person name="Ivanova N."/>
            <person name="Mavromatis K."/>
            <person name="Ovchinnikova G."/>
            <person name="Pati A."/>
            <person name="Goodwin L."/>
            <person name="Chen A."/>
            <person name="Palaniappan K."/>
            <person name="Land M."/>
            <person name="Hauser L."/>
            <person name="Chang Y.J."/>
            <person name="Jeffries C.D."/>
            <person name="Rohde M."/>
            <person name="Goker M."/>
            <person name="Woyke T."/>
            <person name="Bristow J."/>
            <person name="Eisen J.A."/>
            <person name="Markowitz V."/>
            <person name="Hugenholtz P."/>
            <person name="Kyrpides N.C."/>
            <person name="Klenk H.P."/>
        </authorList>
    </citation>
    <scope>NUCLEOTIDE SEQUENCE [LARGE SCALE GENOMIC DNA]</scope>
    <source>
        <strain evidence="3">ATCC 482 / DSM 20109 / BCRC 11376 / JCM 18109 / NBRC 3775 / NCIMB 8073 / NRS 134</strain>
    </source>
</reference>
<evidence type="ECO:0008006" key="4">
    <source>
        <dbReference type="Google" id="ProtNLM"/>
    </source>
</evidence>
<dbReference type="STRING" id="446466.Cfla_1988"/>
<dbReference type="Pfam" id="PF10825">
    <property type="entry name" value="DUF2752"/>
    <property type="match status" value="1"/>
</dbReference>
<gene>
    <name evidence="2" type="ordered locus">Cfla_1988</name>
</gene>
<feature type="transmembrane region" description="Helical" evidence="1">
    <location>
        <begin position="118"/>
        <end position="137"/>
    </location>
</feature>
<keyword evidence="3" id="KW-1185">Reference proteome</keyword>